<dbReference type="SMART" id="SM00404">
    <property type="entry name" value="PTPc_motif"/>
    <property type="match status" value="1"/>
</dbReference>
<evidence type="ECO:0000313" key="9">
    <source>
        <dbReference type="Proteomes" id="UP000424527"/>
    </source>
</evidence>
<feature type="compositionally biased region" description="Low complexity" evidence="5">
    <location>
        <begin position="227"/>
        <end position="276"/>
    </location>
</feature>
<dbReference type="InterPro" id="IPR003595">
    <property type="entry name" value="Tyr_Pase_cat"/>
</dbReference>
<dbReference type="PROSITE" id="PS50056">
    <property type="entry name" value="TYR_PHOSPHATASE_2"/>
    <property type="match status" value="1"/>
</dbReference>
<comment type="similarity">
    <text evidence="1">Belongs to the protein-tyrosine phosphatase family. Non-receptor class CDC14 subfamily.</text>
</comment>
<evidence type="ECO:0000256" key="1">
    <source>
        <dbReference type="ARBA" id="ARBA00007315"/>
    </source>
</evidence>
<dbReference type="eggNOG" id="KOG1720">
    <property type="taxonomic scope" value="Eukaryota"/>
</dbReference>
<dbReference type="Gene3D" id="3.90.190.10">
    <property type="entry name" value="Protein tyrosine phosphatase superfamily"/>
    <property type="match status" value="1"/>
</dbReference>
<dbReference type="SUPFAM" id="SSF52799">
    <property type="entry name" value="(Phosphotyrosine protein) phosphatases II"/>
    <property type="match status" value="1"/>
</dbReference>
<evidence type="ECO:0000313" key="8">
    <source>
        <dbReference type="EMBL" id="KAE8291422.1"/>
    </source>
</evidence>
<accession>A0A0F8CM98</accession>
<dbReference type="InterPro" id="IPR000387">
    <property type="entry name" value="Tyr_Pase_dom"/>
</dbReference>
<dbReference type="GO" id="GO:0004725">
    <property type="term" value="F:protein tyrosine phosphatase activity"/>
    <property type="evidence" value="ECO:0007669"/>
    <property type="project" value="UniProtKB-EC"/>
</dbReference>
<dbReference type="InterPro" id="IPR029021">
    <property type="entry name" value="Prot-tyrosine_phosphatase-like"/>
</dbReference>
<evidence type="ECO:0000259" key="6">
    <source>
        <dbReference type="PROSITE" id="PS50054"/>
    </source>
</evidence>
<feature type="region of interest" description="Disordered" evidence="5">
    <location>
        <begin position="217"/>
        <end position="276"/>
    </location>
</feature>
<dbReference type="InterPro" id="IPR016130">
    <property type="entry name" value="Tyr_Pase_AS"/>
</dbReference>
<evidence type="ECO:0000256" key="4">
    <source>
        <dbReference type="ARBA" id="ARBA00022912"/>
    </source>
</evidence>
<dbReference type="PANTHER" id="PTHR23339">
    <property type="entry name" value="TYROSINE SPECIFIC PROTEIN PHOSPHATASE AND DUAL SPECIFICITY PROTEIN PHOSPHATASE"/>
    <property type="match status" value="1"/>
</dbReference>
<dbReference type="PROSITE" id="PS00383">
    <property type="entry name" value="TYR_PHOSPHATASE_1"/>
    <property type="match status" value="1"/>
</dbReference>
<keyword evidence="4" id="KW-0904">Protein phosphatase</keyword>
<dbReference type="EC" id="3.1.3.48" evidence="2"/>
<gene>
    <name evidence="8" type="ORF">D5F01_LYC11027</name>
</gene>
<reference evidence="8 9" key="1">
    <citation type="submission" date="2019-07" db="EMBL/GenBank/DDBJ databases">
        <title>Chromosome genome assembly for large yellow croaker.</title>
        <authorList>
            <person name="Xiao S."/>
        </authorList>
    </citation>
    <scope>NUCLEOTIDE SEQUENCE [LARGE SCALE GENOMIC DNA]</scope>
    <source>
        <strain evidence="8">JMULYC20181020</strain>
        <tissue evidence="8">Muscle</tissue>
    </source>
</reference>
<protein>
    <recommendedName>
        <fullName evidence="2">protein-tyrosine-phosphatase</fullName>
        <ecNumber evidence="2">3.1.3.48</ecNumber>
    </recommendedName>
</protein>
<evidence type="ECO:0000256" key="3">
    <source>
        <dbReference type="ARBA" id="ARBA00022801"/>
    </source>
</evidence>
<evidence type="ECO:0000256" key="5">
    <source>
        <dbReference type="SAM" id="MobiDB-lite"/>
    </source>
</evidence>
<evidence type="ECO:0000256" key="2">
    <source>
        <dbReference type="ARBA" id="ARBA00013064"/>
    </source>
</evidence>
<organism evidence="8 9">
    <name type="scientific">Larimichthys crocea</name>
    <name type="common">Large yellow croaker</name>
    <name type="synonym">Pseudosciaena crocea</name>
    <dbReference type="NCBI Taxonomy" id="215358"/>
    <lineage>
        <taxon>Eukaryota</taxon>
        <taxon>Metazoa</taxon>
        <taxon>Chordata</taxon>
        <taxon>Craniata</taxon>
        <taxon>Vertebrata</taxon>
        <taxon>Euteleostomi</taxon>
        <taxon>Actinopterygii</taxon>
        <taxon>Neopterygii</taxon>
        <taxon>Teleostei</taxon>
        <taxon>Neoteleostei</taxon>
        <taxon>Acanthomorphata</taxon>
        <taxon>Eupercaria</taxon>
        <taxon>Sciaenidae</taxon>
        <taxon>Larimichthys</taxon>
    </lineage>
</organism>
<feature type="region of interest" description="Disordered" evidence="5">
    <location>
        <begin position="154"/>
        <end position="178"/>
    </location>
</feature>
<dbReference type="PROSITE" id="PS50054">
    <property type="entry name" value="TYR_PHOSPHATASE_DUAL"/>
    <property type="match status" value="1"/>
</dbReference>
<keyword evidence="3" id="KW-0378">Hydrolase</keyword>
<evidence type="ECO:0000259" key="7">
    <source>
        <dbReference type="PROSITE" id="PS50056"/>
    </source>
</evidence>
<dbReference type="InterPro" id="IPR050561">
    <property type="entry name" value="PTP"/>
</dbReference>
<dbReference type="FunFam" id="3.90.190.10:FF:000006">
    <property type="entry name" value="Dual specificity protein phosphatase CDC14B"/>
    <property type="match status" value="1"/>
</dbReference>
<feature type="compositionally biased region" description="Low complexity" evidence="5">
    <location>
        <begin position="154"/>
        <end position="166"/>
    </location>
</feature>
<dbReference type="AlphaFoldDB" id="A0A0F8CM98"/>
<feature type="domain" description="Tyrosine-protein phosphatase" evidence="6">
    <location>
        <begin position="1"/>
        <end position="139"/>
    </location>
</feature>
<dbReference type="SMART" id="SM00195">
    <property type="entry name" value="DSPc"/>
    <property type="match status" value="1"/>
</dbReference>
<dbReference type="InterPro" id="IPR000340">
    <property type="entry name" value="Dual-sp_phosphatase_cat-dom"/>
</dbReference>
<comment type="caution">
    <text evidence="8">The sequence shown here is derived from an EMBL/GenBank/DDBJ whole genome shotgun (WGS) entry which is preliminary data.</text>
</comment>
<proteinExistence type="inferred from homology"/>
<dbReference type="EMBL" id="REGW02000010">
    <property type="protein sequence ID" value="KAE8291422.1"/>
    <property type="molecule type" value="Genomic_DNA"/>
</dbReference>
<dbReference type="InterPro" id="IPR044506">
    <property type="entry name" value="CDC14_C"/>
</dbReference>
<dbReference type="InterPro" id="IPR020422">
    <property type="entry name" value="TYR_PHOSPHATASE_DUAL_dom"/>
</dbReference>
<dbReference type="Proteomes" id="UP000424527">
    <property type="component" value="Unassembled WGS sequence"/>
</dbReference>
<dbReference type="Pfam" id="PF00782">
    <property type="entry name" value="DSPc"/>
    <property type="match status" value="1"/>
</dbReference>
<dbReference type="CDD" id="cd14499">
    <property type="entry name" value="CDC14_C"/>
    <property type="match status" value="1"/>
</dbReference>
<keyword evidence="9" id="KW-1185">Reference proteome</keyword>
<name>A0A0F8CM98_LARCR</name>
<feature type="domain" description="Tyrosine specific protein phosphatases" evidence="7">
    <location>
        <begin position="64"/>
        <end position="126"/>
    </location>
</feature>
<sequence length="297" mass="33246">MIVSAGYPLHAPEAYFAYFRQNDVTAVVRLNRKLYDGRRFEDAGFEHHDLFFLDGTTPSDLIIRRFLHVCESTEGAVAVHCKAGLGRTGTLIGCYLMKHYRFTAAEAIAWIRICRPGSVIGPQQNFLEEKQHSLWVQGDVHRSKQKLVQQRLMRRQQLQQQSQQQLHSPDSEGGRPEAMSRLLSSMDDLSINTTLYKSYSMDESNCKEAGQTQGDKLRALKGKRPPRSVSSSSRLNLSKASHCSILPPSKSPKIPLSFSSSSSSSSKRLVRSSSSSTSQIRSPFSLSLFSTRPAIIH</sequence>